<comment type="similarity">
    <text evidence="10">Belongs to the TRM5 / TYW2 family.</text>
</comment>
<keyword evidence="8 10" id="KW-0539">Nucleus</keyword>
<dbReference type="AlphaFoldDB" id="A0A9Q8SP78"/>
<dbReference type="PANTHER" id="PTHR23245:SF36">
    <property type="entry name" value="TRNA (GUANINE(37)-N1)-METHYLTRANSFERASE"/>
    <property type="match status" value="1"/>
</dbReference>
<dbReference type="SUPFAM" id="SSF53335">
    <property type="entry name" value="S-adenosyl-L-methionine-dependent methyltransferases"/>
    <property type="match status" value="1"/>
</dbReference>
<name>A0A9Q8SP78_9PEZI</name>
<dbReference type="Gene3D" id="3.30.300.110">
    <property type="entry name" value="Met-10+ protein-like domains"/>
    <property type="match status" value="1"/>
</dbReference>
<dbReference type="HAMAP" id="MF_03152">
    <property type="entry name" value="TRM5"/>
    <property type="match status" value="1"/>
</dbReference>
<evidence type="ECO:0000256" key="10">
    <source>
        <dbReference type="HAMAP-Rule" id="MF_03152"/>
    </source>
</evidence>
<accession>A0A9Q8SP78</accession>
<evidence type="ECO:0000256" key="3">
    <source>
        <dbReference type="ARBA" id="ARBA00022603"/>
    </source>
</evidence>
<dbReference type="PANTHER" id="PTHR23245">
    <property type="entry name" value="TRNA METHYLTRANSFERASE"/>
    <property type="match status" value="1"/>
</dbReference>
<dbReference type="GO" id="GO:0070901">
    <property type="term" value="P:mitochondrial tRNA methylation"/>
    <property type="evidence" value="ECO:0007669"/>
    <property type="project" value="TreeGrafter"/>
</dbReference>
<dbReference type="InterPro" id="IPR025792">
    <property type="entry name" value="tRNA_Gua_MeTrfase_euk"/>
</dbReference>
<dbReference type="Pfam" id="PF25133">
    <property type="entry name" value="TYW2_N_2"/>
    <property type="match status" value="1"/>
</dbReference>
<feature type="domain" description="SAM-dependent methyltransferase TRM5/TYW2-type" evidence="12">
    <location>
        <begin position="151"/>
        <end position="461"/>
    </location>
</feature>
<keyword evidence="14" id="KW-1185">Reference proteome</keyword>
<dbReference type="Pfam" id="PF02475">
    <property type="entry name" value="TRM5-TYW2_MTfase"/>
    <property type="match status" value="1"/>
</dbReference>
<evidence type="ECO:0000256" key="8">
    <source>
        <dbReference type="ARBA" id="ARBA00023242"/>
    </source>
</evidence>
<evidence type="ECO:0000256" key="11">
    <source>
        <dbReference type="SAM" id="MobiDB-lite"/>
    </source>
</evidence>
<evidence type="ECO:0000256" key="2">
    <source>
        <dbReference type="ARBA" id="ARBA00022490"/>
    </source>
</evidence>
<evidence type="ECO:0000256" key="7">
    <source>
        <dbReference type="ARBA" id="ARBA00023128"/>
    </source>
</evidence>
<keyword evidence="5 10" id="KW-0949">S-adenosyl-L-methionine</keyword>
<comment type="function">
    <text evidence="10">Specifically methylates the N1 position of guanosine-37 in various cytoplasmic and mitochondrial tRNAs. Methylation is not dependent on the nature of the nucleoside 5' of the target nucleoside. This is the first step in the biosynthesis of wybutosine (yW), a modified base adjacent to the anticodon of tRNAs and required for accurate decoding.</text>
</comment>
<feature type="binding site" evidence="10">
    <location>
        <position position="242"/>
    </location>
    <ligand>
        <name>S-adenosyl-L-methionine</name>
        <dbReference type="ChEBI" id="CHEBI:59789"/>
    </ligand>
</feature>
<gene>
    <name evidence="10" type="primary">TRM5</name>
    <name evidence="13" type="ORF">CLUP02_05894</name>
</gene>
<dbReference type="GO" id="GO:0005759">
    <property type="term" value="C:mitochondrial matrix"/>
    <property type="evidence" value="ECO:0007669"/>
    <property type="project" value="UniProtKB-SubCell"/>
</dbReference>
<dbReference type="GO" id="GO:0002939">
    <property type="term" value="P:tRNA N1-guanine methylation"/>
    <property type="evidence" value="ECO:0007669"/>
    <property type="project" value="TreeGrafter"/>
</dbReference>
<feature type="binding site" evidence="10">
    <location>
        <begin position="280"/>
        <end position="281"/>
    </location>
    <ligand>
        <name>S-adenosyl-L-methionine</name>
        <dbReference type="ChEBI" id="CHEBI:59789"/>
    </ligand>
</feature>
<dbReference type="PROSITE" id="PS51684">
    <property type="entry name" value="SAM_MT_TRM5_TYW2"/>
    <property type="match status" value="1"/>
</dbReference>
<reference evidence="13" key="1">
    <citation type="journal article" date="2021" name="Mol. Plant Microbe Interact.">
        <title>Complete Genome Sequence of the Plant-Pathogenic Fungus Colletotrichum lupini.</title>
        <authorList>
            <person name="Baroncelli R."/>
            <person name="Pensec F."/>
            <person name="Da Lio D."/>
            <person name="Boufleur T."/>
            <person name="Vicente I."/>
            <person name="Sarrocco S."/>
            <person name="Picot A."/>
            <person name="Baraldi E."/>
            <person name="Sukno S."/>
            <person name="Thon M."/>
            <person name="Le Floch G."/>
        </authorList>
    </citation>
    <scope>NUCLEOTIDE SEQUENCE</scope>
    <source>
        <strain evidence="13">IMI 504893</strain>
    </source>
</reference>
<feature type="region of interest" description="Disordered" evidence="11">
    <location>
        <begin position="328"/>
        <end position="352"/>
    </location>
</feature>
<organism evidence="13 14">
    <name type="scientific">Colletotrichum lupini</name>
    <dbReference type="NCBI Taxonomy" id="145971"/>
    <lineage>
        <taxon>Eukaryota</taxon>
        <taxon>Fungi</taxon>
        <taxon>Dikarya</taxon>
        <taxon>Ascomycota</taxon>
        <taxon>Pezizomycotina</taxon>
        <taxon>Sordariomycetes</taxon>
        <taxon>Hypocreomycetidae</taxon>
        <taxon>Glomerellales</taxon>
        <taxon>Glomerellaceae</taxon>
        <taxon>Colletotrichum</taxon>
        <taxon>Colletotrichum acutatum species complex</taxon>
    </lineage>
</organism>
<dbReference type="EC" id="2.1.1.228" evidence="10"/>
<evidence type="ECO:0000313" key="13">
    <source>
        <dbReference type="EMBL" id="UQC80411.1"/>
    </source>
</evidence>
<keyword evidence="4 10" id="KW-0808">Transferase</keyword>
<evidence type="ECO:0000313" key="14">
    <source>
        <dbReference type="Proteomes" id="UP000830671"/>
    </source>
</evidence>
<evidence type="ECO:0000256" key="5">
    <source>
        <dbReference type="ARBA" id="ARBA00022691"/>
    </source>
</evidence>
<dbReference type="FunFam" id="3.30.300.110:FF:000001">
    <property type="entry name" value="tRNA (guanine(37)-N1)-methyltransferase"/>
    <property type="match status" value="1"/>
</dbReference>
<dbReference type="EMBL" id="CP019475">
    <property type="protein sequence ID" value="UQC80411.1"/>
    <property type="molecule type" value="Genomic_DNA"/>
</dbReference>
<feature type="compositionally biased region" description="Pro residues" evidence="11">
    <location>
        <begin position="342"/>
        <end position="352"/>
    </location>
</feature>
<feature type="binding site" evidence="10">
    <location>
        <begin position="308"/>
        <end position="309"/>
    </location>
    <ligand>
        <name>S-adenosyl-L-methionine</name>
        <dbReference type="ChEBI" id="CHEBI:59789"/>
    </ligand>
</feature>
<comment type="subunit">
    <text evidence="10">Monomer.</text>
</comment>
<proteinExistence type="inferred from homology"/>
<dbReference type="InterPro" id="IPR029063">
    <property type="entry name" value="SAM-dependent_MTases_sf"/>
</dbReference>
<dbReference type="Proteomes" id="UP000830671">
    <property type="component" value="Chromosome 3"/>
</dbReference>
<evidence type="ECO:0000259" key="12">
    <source>
        <dbReference type="PROSITE" id="PS51684"/>
    </source>
</evidence>
<dbReference type="InterPro" id="IPR056744">
    <property type="entry name" value="TRM5/TYW2-like_N"/>
</dbReference>
<dbReference type="GO" id="GO:0052906">
    <property type="term" value="F:tRNA (guanine(37)-N1)-methyltransferase activity"/>
    <property type="evidence" value="ECO:0007669"/>
    <property type="project" value="UniProtKB-UniRule"/>
</dbReference>
<dbReference type="InterPro" id="IPR030382">
    <property type="entry name" value="MeTrfase_TRM5/TYW2"/>
</dbReference>
<keyword evidence="6 10" id="KW-0819">tRNA processing</keyword>
<keyword evidence="3 10" id="KW-0489">Methyltransferase</keyword>
<protein>
    <recommendedName>
        <fullName evidence="10">tRNA (guanine(37)-N1)-methyltransferase</fullName>
        <ecNumber evidence="10">2.1.1.228</ecNumber>
    </recommendedName>
    <alternativeName>
        <fullName evidence="10">M1G-methyltransferase</fullName>
    </alternativeName>
    <alternativeName>
        <fullName evidence="10">tRNA [GM37] methyltransferase</fullName>
    </alternativeName>
    <alternativeName>
        <fullName evidence="10">tRNA methyltransferase 5</fullName>
    </alternativeName>
</protein>
<dbReference type="InterPro" id="IPR056743">
    <property type="entry name" value="TRM5-TYW2-like_MTfase"/>
</dbReference>
<dbReference type="Gene3D" id="3.40.50.150">
    <property type="entry name" value="Vaccinia Virus protein VP39"/>
    <property type="match status" value="1"/>
</dbReference>
<keyword evidence="7 10" id="KW-0496">Mitochondrion</keyword>
<keyword evidence="2 10" id="KW-0963">Cytoplasm</keyword>
<comment type="similarity">
    <text evidence="1">Belongs to the class I-like SAM-binding methyltransferase superfamily. TRM5/TYW2 family.</text>
</comment>
<evidence type="ECO:0000256" key="4">
    <source>
        <dbReference type="ARBA" id="ARBA00022679"/>
    </source>
</evidence>
<evidence type="ECO:0000256" key="1">
    <source>
        <dbReference type="ARBA" id="ARBA00009775"/>
    </source>
</evidence>
<evidence type="ECO:0000256" key="9">
    <source>
        <dbReference type="ARBA" id="ARBA00047783"/>
    </source>
</evidence>
<comment type="catalytic activity">
    <reaction evidence="9 10">
        <text>guanosine(37) in tRNA + S-adenosyl-L-methionine = N(1)-methylguanosine(37) in tRNA + S-adenosyl-L-homocysteine + H(+)</text>
        <dbReference type="Rhea" id="RHEA:36899"/>
        <dbReference type="Rhea" id="RHEA-COMP:10145"/>
        <dbReference type="Rhea" id="RHEA-COMP:10147"/>
        <dbReference type="ChEBI" id="CHEBI:15378"/>
        <dbReference type="ChEBI" id="CHEBI:57856"/>
        <dbReference type="ChEBI" id="CHEBI:59789"/>
        <dbReference type="ChEBI" id="CHEBI:73542"/>
        <dbReference type="ChEBI" id="CHEBI:74269"/>
        <dbReference type="EC" id="2.1.1.228"/>
    </reaction>
</comment>
<feature type="binding site" evidence="10">
    <location>
        <position position="363"/>
    </location>
    <ligand>
        <name>S-adenosyl-L-methionine</name>
        <dbReference type="ChEBI" id="CHEBI:59789"/>
    </ligand>
</feature>
<comment type="subcellular location">
    <subcellularLocation>
        <location evidence="10">Mitochondrion matrix</location>
    </subcellularLocation>
    <subcellularLocation>
        <location evidence="10">Nucleus</location>
    </subcellularLocation>
    <subcellularLocation>
        <location evidence="10">Cytoplasm</location>
    </subcellularLocation>
    <text evidence="10">Predominantly in the mitochondria and in the nucleus.</text>
</comment>
<dbReference type="GO" id="GO:0005634">
    <property type="term" value="C:nucleus"/>
    <property type="evidence" value="ECO:0007669"/>
    <property type="project" value="UniProtKB-SubCell"/>
</dbReference>
<sequence length="528" mass="59837">MTVPDYRLINMANSNSDMISLRAPLARAATILDRSLFSKKLELAAATVKDPRNISKYRKQLEKGNELLRLDRLDSCRTDPKSSNLKCLLLRPGVKADTPTTWGPVFQEGIKTGELDVVPYELQLDYDYWSYLDVMTSILPEELHVEIPVGFNTAGHVAHLNLKEQYLPYKKIIAEVILDKNPKITTVINKVDDVGGNSVFRTFAYEVLCGPEDMNVEVKENDCVFQFDYSKVYWNSKLEPEHTRLIGMFKPGEVVADVMAGIGPFAVPAGRKGVFVFANDMNPESYKYLNAAVQKNKVQQYVRPYNMDGRKFIQEAVHQVYDASKKGEGAVIKPKQSRSKPQNPPPQPKHIPIPPTISHFVMNLPASAYTFVNHYKGIYSGHEELFEPHTSAKLPMVHVHCFALKSDDEVPLNDILERIYAEIGVRFKLGDADKQGEMTIYNVRDVAPKKRMFCASFRIPPEFDVTVTEMDMSMPACLTILHDRDRYPIHAVQAFTNPASLRPTCSRCKADKALSKELPRRLSYIWCT</sequence>
<evidence type="ECO:0000256" key="6">
    <source>
        <dbReference type="ARBA" id="ARBA00022694"/>
    </source>
</evidence>